<gene>
    <name evidence="1" type="ORF">SAMN05421545_2799</name>
</gene>
<evidence type="ECO:0000313" key="2">
    <source>
        <dbReference type="Proteomes" id="UP000185924"/>
    </source>
</evidence>
<accession>A0A1N6Z7F1</accession>
<proteinExistence type="predicted"/>
<dbReference type="GO" id="GO:0016301">
    <property type="term" value="F:kinase activity"/>
    <property type="evidence" value="ECO:0007669"/>
    <property type="project" value="UniProtKB-KW"/>
</dbReference>
<dbReference type="InterPro" id="IPR036890">
    <property type="entry name" value="HATPase_C_sf"/>
</dbReference>
<sequence>MDVNQHYRFVVPDRSYASLTKKDITRLAESFALPEGAVGKVNIIVSEMLSNLEKHTTHGGELLVKAIGKPIYGIEIICLDNGPGMSDPGRMLEDGVSTFGSAGEGLGAIQRQSDVFDIYSLPQVGTVILAQVYKSNRSIPPVRRYDIGNIMVPKPKEIDCGDGYAVIHHERGAYLLALDGLGHGTHAQEAAQLAVKTYCDKPIPDPALALQVIHTSIRRTRGAVGFAANIDLSQNKFSYCGIGNIAGKLYSTESPLGNMPYKNVISYNGILGHNIPGTFNNQHLDWNRNKILIVHSDGLKSRWDLSRYPNLSRHLPTTIAAVLYKDHSRQTDDTLVLVCKAKP</sequence>
<dbReference type="Gene3D" id="3.30.565.10">
    <property type="entry name" value="Histidine kinase-like ATPase, C-terminal domain"/>
    <property type="match status" value="1"/>
</dbReference>
<protein>
    <submittedName>
        <fullName evidence="1">Anti-sigma regulatory factor (Ser/Thr protein kinase)</fullName>
    </submittedName>
</protein>
<dbReference type="InterPro" id="IPR036457">
    <property type="entry name" value="PPM-type-like_dom_sf"/>
</dbReference>
<dbReference type="RefSeq" id="WP_076422556.1">
    <property type="nucleotide sequence ID" value="NZ_FTNM01000004.1"/>
</dbReference>
<dbReference type="PANTHER" id="PTHR35801">
    <property type="entry name" value="PHOSPHOSERINE PHOSPHATASE RSBX"/>
    <property type="match status" value="1"/>
</dbReference>
<dbReference type="Gene3D" id="3.60.40.10">
    <property type="entry name" value="PPM-type phosphatase domain"/>
    <property type="match status" value="1"/>
</dbReference>
<dbReference type="SUPFAM" id="SSF55874">
    <property type="entry name" value="ATPase domain of HSP90 chaperone/DNA topoisomerase II/histidine kinase"/>
    <property type="match status" value="1"/>
</dbReference>
<dbReference type="AlphaFoldDB" id="A0A1N6Z7F1"/>
<dbReference type="EMBL" id="FTNM01000004">
    <property type="protein sequence ID" value="SIR22725.1"/>
    <property type="molecule type" value="Genomic_DNA"/>
</dbReference>
<keyword evidence="2" id="KW-1185">Reference proteome</keyword>
<dbReference type="InterPro" id="IPR039248">
    <property type="entry name" value="Ptase_RsbX"/>
</dbReference>
<evidence type="ECO:0000313" key="1">
    <source>
        <dbReference type="EMBL" id="SIR22725.1"/>
    </source>
</evidence>
<name>A0A1N6Z7F1_9BACT</name>
<reference evidence="2" key="1">
    <citation type="submission" date="2017-01" db="EMBL/GenBank/DDBJ databases">
        <authorList>
            <person name="Varghese N."/>
            <person name="Submissions S."/>
        </authorList>
    </citation>
    <scope>NUCLEOTIDE SEQUENCE [LARGE SCALE GENOMIC DNA]</scope>
    <source>
        <strain evidence="2">DM9</strain>
    </source>
</reference>
<keyword evidence="1" id="KW-0418">Kinase</keyword>
<dbReference type="Proteomes" id="UP000185924">
    <property type="component" value="Unassembled WGS sequence"/>
</dbReference>
<organism evidence="1 2">
    <name type="scientific">Pontibacter lucknowensis</name>
    <dbReference type="NCBI Taxonomy" id="1077936"/>
    <lineage>
        <taxon>Bacteria</taxon>
        <taxon>Pseudomonadati</taxon>
        <taxon>Bacteroidota</taxon>
        <taxon>Cytophagia</taxon>
        <taxon>Cytophagales</taxon>
        <taxon>Hymenobacteraceae</taxon>
        <taxon>Pontibacter</taxon>
    </lineage>
</organism>
<dbReference type="OrthoDB" id="479131at2"/>
<dbReference type="SUPFAM" id="SSF81606">
    <property type="entry name" value="PP2C-like"/>
    <property type="match status" value="1"/>
</dbReference>
<dbReference type="STRING" id="1077936.SAMN05421545_2799"/>
<dbReference type="PANTHER" id="PTHR35801:SF1">
    <property type="entry name" value="PHOSPHOSERINE PHOSPHATASE RSBX"/>
    <property type="match status" value="1"/>
</dbReference>
<keyword evidence="1" id="KW-0808">Transferase</keyword>